<dbReference type="Gene3D" id="2.30.33.40">
    <property type="entry name" value="GroES chaperonin"/>
    <property type="match status" value="1"/>
</dbReference>
<evidence type="ECO:0000313" key="2">
    <source>
        <dbReference type="Proteomes" id="UP000005261"/>
    </source>
</evidence>
<dbReference type="GO" id="GO:0006457">
    <property type="term" value="P:protein folding"/>
    <property type="evidence" value="ECO:0007669"/>
    <property type="project" value="InterPro"/>
</dbReference>
<reference evidence="1 2" key="1">
    <citation type="journal article" date="2012" name="J. Virol.">
        <title>Complete Genome Sequence of IME13, a Stenotrophomonas maltophilia Bacteriophage with Large Burst Size and Unique Plaque Polymorphism.</title>
        <authorList>
            <person name="Fan H."/>
            <person name="Huang Y."/>
            <person name="Mi Z."/>
            <person name="Yin X."/>
            <person name="Wang L."/>
            <person name="Fan H."/>
            <person name="Zhang Z."/>
            <person name="An X."/>
            <person name="Chen J."/>
            <person name="Tong Y."/>
        </authorList>
    </citation>
    <scope>NUCLEOTIDE SEQUENCE [LARGE SCALE GENOMIC DNA]</scope>
</reference>
<protein>
    <submittedName>
        <fullName evidence="1">Head assembly chaperone protein</fullName>
    </submittedName>
</protein>
<dbReference type="GeneID" id="26644075"/>
<dbReference type="InterPro" id="IPR011032">
    <property type="entry name" value="GroES-like_sf"/>
</dbReference>
<dbReference type="EMBL" id="JX306041">
    <property type="protein sequence ID" value="AFQ22678.1"/>
    <property type="molecule type" value="Genomic_DNA"/>
</dbReference>
<dbReference type="RefSeq" id="YP_009217598.1">
    <property type="nucleotide sequence ID" value="NC_029000.1"/>
</dbReference>
<keyword evidence="2" id="KW-1185">Reference proteome</keyword>
<accession>J7I529</accession>
<sequence length="127" mass="14083">MQYDGITYNYPINKTVKEKIMTNVTPIAQFESIILESKNLASAGDEIISDSGFVLGKRDLPEVPLTAEIISVGKDVPDHLKVGMQVLIPNGRMHNVPDPRYLSGEISAKNSRKLSACHWKDIQVVYA</sequence>
<dbReference type="Proteomes" id="UP000005261">
    <property type="component" value="Segment"/>
</dbReference>
<dbReference type="SUPFAM" id="SSF50129">
    <property type="entry name" value="GroES-like"/>
    <property type="match status" value="1"/>
</dbReference>
<dbReference type="KEGG" id="vg:26644075"/>
<evidence type="ECO:0000313" key="1">
    <source>
        <dbReference type="EMBL" id="AFQ22678.1"/>
    </source>
</evidence>
<name>J7I529_9CAUD</name>
<dbReference type="InterPro" id="IPR037124">
    <property type="entry name" value="Chaperonin_GroES_sf"/>
</dbReference>
<organism evidence="1 2">
    <name type="scientific">Stenotrophomonas phage IME13</name>
    <dbReference type="NCBI Taxonomy" id="1211280"/>
    <lineage>
        <taxon>Viruses</taxon>
        <taxon>Duplodnaviria</taxon>
        <taxon>Heunggongvirae</taxon>
        <taxon>Uroviricota</taxon>
        <taxon>Caudoviricetes</taxon>
        <taxon>Pantevenvirales</taxon>
        <taxon>Straboviridae</taxon>
        <taxon>Tulanevirus</taxon>
        <taxon>Tulanevirus ime13</taxon>
        <taxon>Tuaanevirus ime13</taxon>
    </lineage>
</organism>
<proteinExistence type="predicted"/>